<feature type="transmembrane region" description="Helical" evidence="1">
    <location>
        <begin position="52"/>
        <end position="79"/>
    </location>
</feature>
<name>A0A939PA65_9ACTN</name>
<organism evidence="2 3">
    <name type="scientific">Actinomadura barringtoniae</name>
    <dbReference type="NCBI Taxonomy" id="1427535"/>
    <lineage>
        <taxon>Bacteria</taxon>
        <taxon>Bacillati</taxon>
        <taxon>Actinomycetota</taxon>
        <taxon>Actinomycetes</taxon>
        <taxon>Streptosporangiales</taxon>
        <taxon>Thermomonosporaceae</taxon>
        <taxon>Actinomadura</taxon>
    </lineage>
</organism>
<dbReference type="Proteomes" id="UP000669179">
    <property type="component" value="Unassembled WGS sequence"/>
</dbReference>
<gene>
    <name evidence="2" type="ORF">J4573_01880</name>
</gene>
<protein>
    <submittedName>
        <fullName evidence="2">Uncharacterized protein</fullName>
    </submittedName>
</protein>
<comment type="caution">
    <text evidence="2">The sequence shown here is derived from an EMBL/GenBank/DDBJ whole genome shotgun (WGS) entry which is preliminary data.</text>
</comment>
<accession>A0A939PA65</accession>
<dbReference type="EMBL" id="JAGEOJ010000001">
    <property type="protein sequence ID" value="MBO2445829.1"/>
    <property type="molecule type" value="Genomic_DNA"/>
</dbReference>
<dbReference type="AlphaFoldDB" id="A0A939PA65"/>
<evidence type="ECO:0000313" key="2">
    <source>
        <dbReference type="EMBL" id="MBO2445829.1"/>
    </source>
</evidence>
<feature type="transmembrane region" description="Helical" evidence="1">
    <location>
        <begin position="6"/>
        <end position="31"/>
    </location>
</feature>
<keyword evidence="1" id="KW-0812">Transmembrane</keyword>
<keyword evidence="1" id="KW-0472">Membrane</keyword>
<evidence type="ECO:0000256" key="1">
    <source>
        <dbReference type="SAM" id="Phobius"/>
    </source>
</evidence>
<feature type="transmembrane region" description="Helical" evidence="1">
    <location>
        <begin position="99"/>
        <end position="117"/>
    </location>
</feature>
<evidence type="ECO:0000313" key="3">
    <source>
        <dbReference type="Proteomes" id="UP000669179"/>
    </source>
</evidence>
<keyword evidence="1" id="KW-1133">Transmembrane helix</keyword>
<sequence length="118" mass="12792">MLPESFGGIPAAVALLWVATAVGWGVILGGLRRWPESYTRRYALIAHWLTPPGIILTFSILGFGSLYATMALGAEYWAFVLATGVRPERLLYDGSMPRLAAFLAIAAAGTYMVRALIF</sequence>
<reference evidence="2" key="1">
    <citation type="submission" date="2021-03" db="EMBL/GenBank/DDBJ databases">
        <authorList>
            <person name="Kanchanasin P."/>
            <person name="Saeng-In P."/>
            <person name="Phongsopitanun W."/>
            <person name="Yuki M."/>
            <person name="Kudo T."/>
            <person name="Ohkuma M."/>
            <person name="Tanasupawat S."/>
        </authorList>
    </citation>
    <scope>NUCLEOTIDE SEQUENCE</scope>
    <source>
        <strain evidence="2">GKU 128</strain>
    </source>
</reference>
<proteinExistence type="predicted"/>
<keyword evidence="3" id="KW-1185">Reference proteome</keyword>